<evidence type="ECO:0000313" key="16">
    <source>
        <dbReference type="EMBL" id="KAK5147294.1"/>
    </source>
</evidence>
<reference evidence="16 17" key="1">
    <citation type="submission" date="2023-08" db="EMBL/GenBank/DDBJ databases">
        <title>Black Yeasts Isolated from many extreme environments.</title>
        <authorList>
            <person name="Coleine C."/>
            <person name="Stajich J.E."/>
            <person name="Selbmann L."/>
        </authorList>
    </citation>
    <scope>NUCLEOTIDE SEQUENCE [LARGE SCALE GENOMIC DNA]</scope>
    <source>
        <strain evidence="16 17">CCFEE 5386</strain>
    </source>
</reference>
<evidence type="ECO:0000313" key="17">
    <source>
        <dbReference type="Proteomes" id="UP001308179"/>
    </source>
</evidence>
<gene>
    <name evidence="16" type="ORF">LTR32_001228</name>
</gene>
<evidence type="ECO:0000256" key="13">
    <source>
        <dbReference type="ARBA" id="ARBA00036671"/>
    </source>
</evidence>
<keyword evidence="7 14" id="KW-0276">Fatty acid metabolism</keyword>
<feature type="transmembrane region" description="Helical" evidence="14">
    <location>
        <begin position="183"/>
        <end position="203"/>
    </location>
</feature>
<keyword evidence="6 14" id="KW-0812">Transmembrane</keyword>
<evidence type="ECO:0000256" key="2">
    <source>
        <dbReference type="ARBA" id="ARBA00005194"/>
    </source>
</evidence>
<keyword evidence="10 14" id="KW-0472">Membrane</keyword>
<dbReference type="EMBL" id="JAVRRR010000045">
    <property type="protein sequence ID" value="KAK5147294.1"/>
    <property type="molecule type" value="Genomic_DNA"/>
</dbReference>
<comment type="pathway">
    <text evidence="2 14">Lipid metabolism; fatty acid biosynthesis.</text>
</comment>
<comment type="catalytic activity">
    <reaction evidence="13 14">
        <text>a very-long-chain (3R)-3-hydroxyacyl-CoA = a very-long-chain (2E)-enoyl-CoA + H2O</text>
        <dbReference type="Rhea" id="RHEA:45812"/>
        <dbReference type="ChEBI" id="CHEBI:15377"/>
        <dbReference type="ChEBI" id="CHEBI:83728"/>
        <dbReference type="ChEBI" id="CHEBI:85440"/>
        <dbReference type="EC" id="4.2.1.134"/>
    </reaction>
</comment>
<keyword evidence="17" id="KW-1185">Reference proteome</keyword>
<comment type="caution">
    <text evidence="16">The sequence shown here is derived from an EMBL/GenBank/DDBJ whole genome shotgun (WGS) entry which is preliminary data.</text>
</comment>
<evidence type="ECO:0000256" key="15">
    <source>
        <dbReference type="SAM" id="MobiDB-lite"/>
    </source>
</evidence>
<evidence type="ECO:0000256" key="11">
    <source>
        <dbReference type="ARBA" id="ARBA00023160"/>
    </source>
</evidence>
<protein>
    <recommendedName>
        <fullName evidence="4 14">Very-long-chain (3R)-3-hydroxyacyl-CoA dehydratase</fullName>
        <ecNumber evidence="4 14">4.2.1.134</ecNumber>
    </recommendedName>
</protein>
<keyword evidence="8 14" id="KW-1133">Transmembrane helix</keyword>
<proteinExistence type="inferred from homology"/>
<feature type="region of interest" description="Disordered" evidence="15">
    <location>
        <begin position="1"/>
        <end position="21"/>
    </location>
</feature>
<feature type="transmembrane region" description="Helical" evidence="14">
    <location>
        <begin position="111"/>
        <end position="135"/>
    </location>
</feature>
<keyword evidence="9 14" id="KW-0443">Lipid metabolism</keyword>
<evidence type="ECO:0000256" key="10">
    <source>
        <dbReference type="ARBA" id="ARBA00023136"/>
    </source>
</evidence>
<sequence length="218" mass="24565">MDRLNDSQLPPPPEDQIDEQPIKVVPPTYRTLYLILYNFVSALLWSVILGRVLLITALYGFPSVHSGVADFTRWTQTLAALEILHAAVGTFPTSSPPPPSPTLTQSPALRAPIMTTVMQVASRFLLVWLIAYFFPTTVAQSPAYTSMLLAWSVTEVVRYSYFAVNLAYGGVPFWLTWVRYNAFFVLYPLGIGSAYVLFTHMMAQRKKVLRSLREKKDV</sequence>
<keyword evidence="11 14" id="KW-0275">Fatty acid biosynthesis</keyword>
<comment type="caution">
    <text evidence="14">Lacks conserved residue(s) required for the propagation of feature annotation.</text>
</comment>
<dbReference type="EC" id="4.2.1.134" evidence="4 14"/>
<keyword evidence="12 14" id="KW-0456">Lyase</keyword>
<comment type="subcellular location">
    <subcellularLocation>
        <location evidence="14">Endoplasmic reticulum membrane</location>
        <topology evidence="14">Multi-pass membrane protein</topology>
    </subcellularLocation>
    <subcellularLocation>
        <location evidence="1">Membrane</location>
        <topology evidence="1">Multi-pass membrane protein</topology>
    </subcellularLocation>
</comment>
<evidence type="ECO:0000256" key="12">
    <source>
        <dbReference type="ARBA" id="ARBA00023239"/>
    </source>
</evidence>
<evidence type="ECO:0000256" key="8">
    <source>
        <dbReference type="ARBA" id="ARBA00022989"/>
    </source>
</evidence>
<evidence type="ECO:0000256" key="4">
    <source>
        <dbReference type="ARBA" id="ARBA00013122"/>
    </source>
</evidence>
<evidence type="ECO:0000256" key="1">
    <source>
        <dbReference type="ARBA" id="ARBA00004141"/>
    </source>
</evidence>
<dbReference type="Pfam" id="PF04387">
    <property type="entry name" value="PTPLA"/>
    <property type="match status" value="1"/>
</dbReference>
<evidence type="ECO:0000256" key="3">
    <source>
        <dbReference type="ARBA" id="ARBA00007811"/>
    </source>
</evidence>
<evidence type="ECO:0000256" key="7">
    <source>
        <dbReference type="ARBA" id="ARBA00022832"/>
    </source>
</evidence>
<comment type="function">
    <text evidence="14">Catalyzes the third of the four reactions of the long-chain fatty acids elongation cycle. This endoplasmic reticulum-bound enzymatic process, allows the addition of two carbons to the chain of long- and very long-chain fatty acids/VLCFAs per cycle. This enzyme catalyzes the dehydration of the 3-hydroxyacyl-CoA intermediate into trans-2,3-enoyl-CoA, within each cycle of fatty acid elongation. Thereby, it participates to the production of VLCFAs of different chain lengths that are involved in multiple biological processes as precursors of membrane lipids and lipid mediators.</text>
</comment>
<dbReference type="PANTHER" id="PTHR11035">
    <property type="entry name" value="VERY-LONG-CHAIN (3R)-3-HYDROXYACYL-COA DEHYDRATASE"/>
    <property type="match status" value="1"/>
</dbReference>
<dbReference type="Proteomes" id="UP001308179">
    <property type="component" value="Unassembled WGS sequence"/>
</dbReference>
<evidence type="ECO:0000256" key="6">
    <source>
        <dbReference type="ARBA" id="ARBA00022692"/>
    </source>
</evidence>
<feature type="transmembrane region" description="Helical" evidence="14">
    <location>
        <begin position="156"/>
        <end position="177"/>
    </location>
</feature>
<organism evidence="16 17">
    <name type="scientific">Rachicladosporium monterosium</name>
    <dbReference type="NCBI Taxonomy" id="1507873"/>
    <lineage>
        <taxon>Eukaryota</taxon>
        <taxon>Fungi</taxon>
        <taxon>Dikarya</taxon>
        <taxon>Ascomycota</taxon>
        <taxon>Pezizomycotina</taxon>
        <taxon>Dothideomycetes</taxon>
        <taxon>Dothideomycetidae</taxon>
        <taxon>Cladosporiales</taxon>
        <taxon>Cladosporiaceae</taxon>
        <taxon>Rachicladosporium</taxon>
    </lineage>
</organism>
<accession>A0ABR0LDS1</accession>
<name>A0ABR0LDS1_9PEZI</name>
<evidence type="ECO:0000256" key="5">
    <source>
        <dbReference type="ARBA" id="ARBA00022516"/>
    </source>
</evidence>
<evidence type="ECO:0000256" key="9">
    <source>
        <dbReference type="ARBA" id="ARBA00023098"/>
    </source>
</evidence>
<feature type="transmembrane region" description="Helical" evidence="14">
    <location>
        <begin position="35"/>
        <end position="59"/>
    </location>
</feature>
<evidence type="ECO:0000256" key="14">
    <source>
        <dbReference type="RuleBase" id="RU363109"/>
    </source>
</evidence>
<keyword evidence="14" id="KW-0256">Endoplasmic reticulum</keyword>
<keyword evidence="5 14" id="KW-0444">Lipid biosynthesis</keyword>
<comment type="similarity">
    <text evidence="3 14">Belongs to the very long-chain fatty acids dehydratase HACD family.</text>
</comment>
<dbReference type="PANTHER" id="PTHR11035:SF3">
    <property type="entry name" value="VERY-LONG-CHAIN (3R)-3-HYDROXYACYL-COA DEHYDRATASE"/>
    <property type="match status" value="1"/>
</dbReference>
<dbReference type="InterPro" id="IPR007482">
    <property type="entry name" value="Tyr_Pase-like_PTPLA"/>
</dbReference>